<name>A0ABD5Q1T5_9EURY</name>
<sequence>MRVPFTSTADPERDRRVDADSASATDSAPRLAARIAEGARAGFVATLVMTAYRLPVSRSLPPTALFWSKFVSGDDPDDHPIIALALHLLYGAVGGAIFGALTPFDAGSSAGSTGSHEPGRSTDDDHRETASREVVGLLWGSVYALALSVFGERVVLERVLDMDPEVDERLVFHAGHLVYGLSLGTLFGSRTSDEE</sequence>
<feature type="region of interest" description="Disordered" evidence="1">
    <location>
        <begin position="108"/>
        <end position="127"/>
    </location>
</feature>
<keyword evidence="3" id="KW-1185">Reference proteome</keyword>
<proteinExistence type="predicted"/>
<protein>
    <submittedName>
        <fullName evidence="2">Uncharacterized protein</fullName>
    </submittedName>
</protein>
<reference evidence="2 3" key="1">
    <citation type="journal article" date="2019" name="Int. J. Syst. Evol. Microbiol.">
        <title>The Global Catalogue of Microorganisms (GCM) 10K type strain sequencing project: providing services to taxonomists for standard genome sequencing and annotation.</title>
        <authorList>
            <consortium name="The Broad Institute Genomics Platform"/>
            <consortium name="The Broad Institute Genome Sequencing Center for Infectious Disease"/>
            <person name="Wu L."/>
            <person name="Ma J."/>
        </authorList>
    </citation>
    <scope>NUCLEOTIDE SEQUENCE [LARGE SCALE GENOMIC DNA]</scope>
    <source>
        <strain evidence="2 3">XZYJ18</strain>
    </source>
</reference>
<gene>
    <name evidence="2" type="ORF">ACFO9K_09720</name>
</gene>
<evidence type="ECO:0000256" key="1">
    <source>
        <dbReference type="SAM" id="MobiDB-lite"/>
    </source>
</evidence>
<feature type="compositionally biased region" description="Basic and acidic residues" evidence="1">
    <location>
        <begin position="117"/>
        <end position="127"/>
    </location>
</feature>
<accession>A0ABD5Q1T5</accession>
<dbReference type="RefSeq" id="WP_254269721.1">
    <property type="nucleotide sequence ID" value="NZ_CP100400.1"/>
</dbReference>
<dbReference type="Proteomes" id="UP001595945">
    <property type="component" value="Unassembled WGS sequence"/>
</dbReference>
<organism evidence="2 3">
    <name type="scientific">Halorussus aquaticus</name>
    <dbReference type="NCBI Taxonomy" id="2953748"/>
    <lineage>
        <taxon>Archaea</taxon>
        <taxon>Methanobacteriati</taxon>
        <taxon>Methanobacteriota</taxon>
        <taxon>Stenosarchaea group</taxon>
        <taxon>Halobacteria</taxon>
        <taxon>Halobacteriales</taxon>
        <taxon>Haladaptataceae</taxon>
        <taxon>Halorussus</taxon>
    </lineage>
</organism>
<dbReference type="AlphaFoldDB" id="A0ABD5Q1T5"/>
<feature type="compositionally biased region" description="Basic and acidic residues" evidence="1">
    <location>
        <begin position="10"/>
        <end position="19"/>
    </location>
</feature>
<dbReference type="GeneID" id="73044771"/>
<evidence type="ECO:0000313" key="3">
    <source>
        <dbReference type="Proteomes" id="UP001595945"/>
    </source>
</evidence>
<comment type="caution">
    <text evidence="2">The sequence shown here is derived from an EMBL/GenBank/DDBJ whole genome shotgun (WGS) entry which is preliminary data.</text>
</comment>
<feature type="region of interest" description="Disordered" evidence="1">
    <location>
        <begin position="1"/>
        <end position="24"/>
    </location>
</feature>
<dbReference type="EMBL" id="JBHSHT010000001">
    <property type="protein sequence ID" value="MFC4824543.1"/>
    <property type="molecule type" value="Genomic_DNA"/>
</dbReference>
<evidence type="ECO:0000313" key="2">
    <source>
        <dbReference type="EMBL" id="MFC4824543.1"/>
    </source>
</evidence>